<comment type="caution">
    <text evidence="1">The sequence shown here is derived from an EMBL/GenBank/DDBJ whole genome shotgun (WGS) entry which is preliminary data.</text>
</comment>
<organism evidence="1">
    <name type="scientific">marine sediment metagenome</name>
    <dbReference type="NCBI Taxonomy" id="412755"/>
    <lineage>
        <taxon>unclassified sequences</taxon>
        <taxon>metagenomes</taxon>
        <taxon>ecological metagenomes</taxon>
    </lineage>
</organism>
<proteinExistence type="predicted"/>
<sequence length="39" mass="4134">MPIEKVNLELIETTQPLNWMGLGVNVEGSSSDGASSTMP</sequence>
<accession>X1UNN9</accession>
<dbReference type="EMBL" id="BARW01033012">
    <property type="protein sequence ID" value="GAJ05222.1"/>
    <property type="molecule type" value="Genomic_DNA"/>
</dbReference>
<evidence type="ECO:0000313" key="1">
    <source>
        <dbReference type="EMBL" id="GAJ05222.1"/>
    </source>
</evidence>
<reference evidence="1" key="1">
    <citation type="journal article" date="2014" name="Front. Microbiol.">
        <title>High frequency of phylogenetically diverse reductive dehalogenase-homologous genes in deep subseafloor sedimentary metagenomes.</title>
        <authorList>
            <person name="Kawai M."/>
            <person name="Futagami T."/>
            <person name="Toyoda A."/>
            <person name="Takaki Y."/>
            <person name="Nishi S."/>
            <person name="Hori S."/>
            <person name="Arai W."/>
            <person name="Tsubouchi T."/>
            <person name="Morono Y."/>
            <person name="Uchiyama I."/>
            <person name="Ito T."/>
            <person name="Fujiyama A."/>
            <person name="Inagaki F."/>
            <person name="Takami H."/>
        </authorList>
    </citation>
    <scope>NUCLEOTIDE SEQUENCE</scope>
    <source>
        <strain evidence="1">Expedition CK06-06</strain>
    </source>
</reference>
<gene>
    <name evidence="1" type="ORF">S12H4_52106</name>
</gene>
<protein>
    <submittedName>
        <fullName evidence="1">Uncharacterized protein</fullName>
    </submittedName>
</protein>
<name>X1UNN9_9ZZZZ</name>
<dbReference type="AlphaFoldDB" id="X1UNN9"/>